<reference evidence="3" key="1">
    <citation type="journal article" date="2019" name="Int. J. Syst. Evol. Microbiol.">
        <title>The Global Catalogue of Microorganisms (GCM) 10K type strain sequencing project: providing services to taxonomists for standard genome sequencing and annotation.</title>
        <authorList>
            <consortium name="The Broad Institute Genomics Platform"/>
            <consortium name="The Broad Institute Genome Sequencing Center for Infectious Disease"/>
            <person name="Wu L."/>
            <person name="Ma J."/>
        </authorList>
    </citation>
    <scope>NUCLEOTIDE SEQUENCE [LARGE SCALE GENOMIC DNA]</scope>
    <source>
        <strain evidence="3">CCTCC AB 2013263</strain>
    </source>
</reference>
<evidence type="ECO:0000313" key="2">
    <source>
        <dbReference type="EMBL" id="MFC3860644.1"/>
    </source>
</evidence>
<keyword evidence="1" id="KW-0472">Membrane</keyword>
<evidence type="ECO:0000313" key="3">
    <source>
        <dbReference type="Proteomes" id="UP001595748"/>
    </source>
</evidence>
<feature type="transmembrane region" description="Helical" evidence="1">
    <location>
        <begin position="42"/>
        <end position="62"/>
    </location>
</feature>
<keyword evidence="1" id="KW-1133">Transmembrane helix</keyword>
<name>A0ABV8A5B9_9DEIO</name>
<feature type="transmembrane region" description="Helical" evidence="1">
    <location>
        <begin position="109"/>
        <end position="128"/>
    </location>
</feature>
<comment type="caution">
    <text evidence="2">The sequence shown here is derived from an EMBL/GenBank/DDBJ whole genome shotgun (WGS) entry which is preliminary data.</text>
</comment>
<keyword evidence="3" id="KW-1185">Reference proteome</keyword>
<feature type="transmembrane region" description="Helical" evidence="1">
    <location>
        <begin position="82"/>
        <end position="102"/>
    </location>
</feature>
<dbReference type="RefSeq" id="WP_380076779.1">
    <property type="nucleotide sequence ID" value="NZ_JBHRZF010000090.1"/>
</dbReference>
<protein>
    <submittedName>
        <fullName evidence="2">Uncharacterized protein</fullName>
    </submittedName>
</protein>
<keyword evidence="1" id="KW-0812">Transmembrane</keyword>
<organism evidence="2 3">
    <name type="scientific">Deinococcus antarcticus</name>
    <dbReference type="NCBI Taxonomy" id="1298767"/>
    <lineage>
        <taxon>Bacteria</taxon>
        <taxon>Thermotogati</taxon>
        <taxon>Deinococcota</taxon>
        <taxon>Deinococci</taxon>
        <taxon>Deinococcales</taxon>
        <taxon>Deinococcaceae</taxon>
        <taxon>Deinococcus</taxon>
    </lineage>
</organism>
<dbReference type="Proteomes" id="UP001595748">
    <property type="component" value="Unassembled WGS sequence"/>
</dbReference>
<accession>A0ABV8A5B9</accession>
<gene>
    <name evidence="2" type="ORF">ACFOPQ_07700</name>
</gene>
<evidence type="ECO:0000256" key="1">
    <source>
        <dbReference type="SAM" id="Phobius"/>
    </source>
</evidence>
<dbReference type="EMBL" id="JBHRZF010000090">
    <property type="protein sequence ID" value="MFC3860644.1"/>
    <property type="molecule type" value="Genomic_DNA"/>
</dbReference>
<sequence>MTERTFEHCPQCGRTTTNPGLCDTCLDQRNQPHHARRGHHRALILTSPLLIGLLILSAWIIWEMLAFTGRLLPVLTGLQTAFITGLLGLCTWALGVSSLLMFIVKHRPVALILLALCIACALITYGTLRPL</sequence>
<proteinExistence type="predicted"/>